<dbReference type="PANTHER" id="PTHR47359">
    <property type="entry name" value="PEPTIDOGLYCAN DL-ENDOPEPTIDASE CWLO"/>
    <property type="match status" value="1"/>
</dbReference>
<keyword evidence="9" id="KW-1185">Reference proteome</keyword>
<evidence type="ECO:0000256" key="5">
    <source>
        <dbReference type="SAM" id="Coils"/>
    </source>
</evidence>
<feature type="domain" description="NlpC/P60" evidence="7">
    <location>
        <begin position="182"/>
        <end position="298"/>
    </location>
</feature>
<organism evidence="8 9">
    <name type="scientific">Dactylosporangium sucinum</name>
    <dbReference type="NCBI Taxonomy" id="1424081"/>
    <lineage>
        <taxon>Bacteria</taxon>
        <taxon>Bacillati</taxon>
        <taxon>Actinomycetota</taxon>
        <taxon>Actinomycetes</taxon>
        <taxon>Micromonosporales</taxon>
        <taxon>Micromonosporaceae</taxon>
        <taxon>Dactylosporangium</taxon>
    </lineage>
</organism>
<dbReference type="InterPro" id="IPR051794">
    <property type="entry name" value="PG_Endopeptidase_C40"/>
</dbReference>
<dbReference type="AlphaFoldDB" id="A0A917UEG6"/>
<dbReference type="PROSITE" id="PS51935">
    <property type="entry name" value="NLPC_P60"/>
    <property type="match status" value="1"/>
</dbReference>
<keyword evidence="3" id="KW-0378">Hydrolase</keyword>
<evidence type="ECO:0000256" key="4">
    <source>
        <dbReference type="ARBA" id="ARBA00022807"/>
    </source>
</evidence>
<dbReference type="GO" id="GO:0008234">
    <property type="term" value="F:cysteine-type peptidase activity"/>
    <property type="evidence" value="ECO:0007669"/>
    <property type="project" value="UniProtKB-KW"/>
</dbReference>
<keyword evidence="4" id="KW-0788">Thiol protease</keyword>
<dbReference type="Gene3D" id="3.90.1720.10">
    <property type="entry name" value="endopeptidase domain like (from Nostoc punctiforme)"/>
    <property type="match status" value="1"/>
</dbReference>
<dbReference type="Proteomes" id="UP000642070">
    <property type="component" value="Unassembled WGS sequence"/>
</dbReference>
<dbReference type="SUPFAM" id="SSF54001">
    <property type="entry name" value="Cysteine proteinases"/>
    <property type="match status" value="1"/>
</dbReference>
<evidence type="ECO:0000256" key="6">
    <source>
        <dbReference type="SAM" id="SignalP"/>
    </source>
</evidence>
<feature type="signal peptide" evidence="6">
    <location>
        <begin position="1"/>
        <end position="23"/>
    </location>
</feature>
<protein>
    <recommendedName>
        <fullName evidence="7">NlpC/P60 domain-containing protein</fullName>
    </recommendedName>
</protein>
<accession>A0A917UEG6</accession>
<dbReference type="Gene3D" id="6.10.250.3150">
    <property type="match status" value="1"/>
</dbReference>
<keyword evidence="2" id="KW-0645">Protease</keyword>
<dbReference type="Pfam" id="PF00877">
    <property type="entry name" value="NLPC_P60"/>
    <property type="match status" value="1"/>
</dbReference>
<dbReference type="PANTHER" id="PTHR47359:SF3">
    <property type="entry name" value="NLP_P60 DOMAIN-CONTAINING PROTEIN-RELATED"/>
    <property type="match status" value="1"/>
</dbReference>
<feature type="coiled-coil region" evidence="5">
    <location>
        <begin position="116"/>
        <end position="167"/>
    </location>
</feature>
<feature type="coiled-coil region" evidence="5">
    <location>
        <begin position="27"/>
        <end position="75"/>
    </location>
</feature>
<proteinExistence type="inferred from homology"/>
<evidence type="ECO:0000313" key="8">
    <source>
        <dbReference type="EMBL" id="GGM75858.1"/>
    </source>
</evidence>
<keyword evidence="5" id="KW-0175">Coiled coil</keyword>
<dbReference type="RefSeq" id="WP_190256380.1">
    <property type="nucleotide sequence ID" value="NZ_BMPI01000071.1"/>
</dbReference>
<evidence type="ECO:0000256" key="2">
    <source>
        <dbReference type="ARBA" id="ARBA00022670"/>
    </source>
</evidence>
<evidence type="ECO:0000256" key="3">
    <source>
        <dbReference type="ARBA" id="ARBA00022801"/>
    </source>
</evidence>
<sequence length="298" mass="31783">MLRTLLAGAASLIVMAPATVAHADPTAAEIEAQLQKQGEELEAVVEQWNQMNISLADSQAKVASLETDLTTATANAQTIAIESFKTGSHLRNISVLLRASSSDSLVDQMGTLDEIARRQQRTLNDLKTAKANLNATLATQTAQKTEIEAKKKSLETDMAKLDQLKKKVNKPPVQKGPPPAVSGKAGLAVTYAYNQIGDPYKFGAAGPDAFDCSGLTMMAWKQAGVSLPHSAAQQWSKVAHISRSDLAPGDLVFYNSLGHVAIYIGGNEVIHAPTSGRTVTRAKVDMGNKIYGYGRVRA</sequence>
<comment type="caution">
    <text evidence="8">The sequence shown here is derived from an EMBL/GenBank/DDBJ whole genome shotgun (WGS) entry which is preliminary data.</text>
</comment>
<dbReference type="InterPro" id="IPR038765">
    <property type="entry name" value="Papain-like_cys_pep_sf"/>
</dbReference>
<evidence type="ECO:0000256" key="1">
    <source>
        <dbReference type="ARBA" id="ARBA00007074"/>
    </source>
</evidence>
<gene>
    <name evidence="8" type="ORF">GCM10007977_091680</name>
</gene>
<dbReference type="GO" id="GO:0006508">
    <property type="term" value="P:proteolysis"/>
    <property type="evidence" value="ECO:0007669"/>
    <property type="project" value="UniProtKB-KW"/>
</dbReference>
<evidence type="ECO:0000313" key="9">
    <source>
        <dbReference type="Proteomes" id="UP000642070"/>
    </source>
</evidence>
<evidence type="ECO:0000259" key="7">
    <source>
        <dbReference type="PROSITE" id="PS51935"/>
    </source>
</evidence>
<dbReference type="InterPro" id="IPR000064">
    <property type="entry name" value="NLP_P60_dom"/>
</dbReference>
<reference evidence="8" key="1">
    <citation type="journal article" date="2014" name="Int. J. Syst. Evol. Microbiol.">
        <title>Complete genome sequence of Corynebacterium casei LMG S-19264T (=DSM 44701T), isolated from a smear-ripened cheese.</title>
        <authorList>
            <consortium name="US DOE Joint Genome Institute (JGI-PGF)"/>
            <person name="Walter F."/>
            <person name="Albersmeier A."/>
            <person name="Kalinowski J."/>
            <person name="Ruckert C."/>
        </authorList>
    </citation>
    <scope>NUCLEOTIDE SEQUENCE</scope>
    <source>
        <strain evidence="8">JCM 19831</strain>
    </source>
</reference>
<feature type="chain" id="PRO_5037229987" description="NlpC/P60 domain-containing protein" evidence="6">
    <location>
        <begin position="24"/>
        <end position="298"/>
    </location>
</feature>
<dbReference type="EMBL" id="BMPI01000071">
    <property type="protein sequence ID" value="GGM75858.1"/>
    <property type="molecule type" value="Genomic_DNA"/>
</dbReference>
<reference evidence="8" key="2">
    <citation type="submission" date="2020-09" db="EMBL/GenBank/DDBJ databases">
        <authorList>
            <person name="Sun Q."/>
            <person name="Ohkuma M."/>
        </authorList>
    </citation>
    <scope>NUCLEOTIDE SEQUENCE</scope>
    <source>
        <strain evidence="8">JCM 19831</strain>
    </source>
</reference>
<name>A0A917UEG6_9ACTN</name>
<keyword evidence="6" id="KW-0732">Signal</keyword>
<comment type="similarity">
    <text evidence="1">Belongs to the peptidase C40 family.</text>
</comment>